<name>A0A2I8F3A1_9BURK</name>
<sequence>MDLSGKINGCNWTVVAQTHAGSGEFGCQISTNIAAPAGDVKRGFTHDQIFLTPEAAVLEGLREGMDWIGLTTSHTISAN</sequence>
<dbReference type="Proteomes" id="UP000243502">
    <property type="component" value="Chromosome 4"/>
</dbReference>
<dbReference type="KEGG" id="pter:C2L65_42340"/>
<proteinExistence type="predicted"/>
<dbReference type="RefSeq" id="WP_042312121.1">
    <property type="nucleotide sequence ID" value="NZ_CP026114.1"/>
</dbReference>
<gene>
    <name evidence="1" type="ORF">C2L65_42340</name>
</gene>
<accession>A0A2I8F3A1</accession>
<evidence type="ECO:0000313" key="2">
    <source>
        <dbReference type="Proteomes" id="UP000243502"/>
    </source>
</evidence>
<organism evidence="1 2">
    <name type="scientific">Paraburkholderia terrae</name>
    <dbReference type="NCBI Taxonomy" id="311230"/>
    <lineage>
        <taxon>Bacteria</taxon>
        <taxon>Pseudomonadati</taxon>
        <taxon>Pseudomonadota</taxon>
        <taxon>Betaproteobacteria</taxon>
        <taxon>Burkholderiales</taxon>
        <taxon>Burkholderiaceae</taxon>
        <taxon>Paraburkholderia</taxon>
    </lineage>
</organism>
<dbReference type="OrthoDB" id="9154435at2"/>
<protein>
    <submittedName>
        <fullName evidence="1">UDP-glucose 4-epimerase</fullName>
    </submittedName>
</protein>
<dbReference type="AlphaFoldDB" id="A0A2I8F3A1"/>
<dbReference type="EMBL" id="CP026114">
    <property type="protein sequence ID" value="AUT66356.1"/>
    <property type="molecule type" value="Genomic_DNA"/>
</dbReference>
<evidence type="ECO:0000313" key="1">
    <source>
        <dbReference type="EMBL" id="AUT66356.1"/>
    </source>
</evidence>
<reference evidence="1 2" key="1">
    <citation type="submission" date="2018-01" db="EMBL/GenBank/DDBJ databases">
        <title>Species boundaries and ecological features among Paraburkholderia terrae DSMZ17804T, P. hospita DSMZ17164T and P. caribensis DSMZ13236T.</title>
        <authorList>
            <person name="Pratama A.A."/>
        </authorList>
    </citation>
    <scope>NUCLEOTIDE SEQUENCE [LARGE SCALE GENOMIC DNA]</scope>
    <source>
        <strain evidence="1 2">DSM 17804</strain>
    </source>
</reference>